<dbReference type="Proteomes" id="UP001236258">
    <property type="component" value="Unassembled WGS sequence"/>
</dbReference>
<organism evidence="1 2">
    <name type="scientific">Alkalimonas delamerensis</name>
    <dbReference type="NCBI Taxonomy" id="265981"/>
    <lineage>
        <taxon>Bacteria</taxon>
        <taxon>Pseudomonadati</taxon>
        <taxon>Pseudomonadota</taxon>
        <taxon>Gammaproteobacteria</taxon>
        <taxon>Alkalimonas</taxon>
    </lineage>
</organism>
<reference evidence="1 2" key="1">
    <citation type="submission" date="2023-08" db="EMBL/GenBank/DDBJ databases">
        <authorList>
            <person name="Joshi A."/>
            <person name="Thite S."/>
        </authorList>
    </citation>
    <scope>NUCLEOTIDE SEQUENCE [LARGE SCALE GENOMIC DNA]</scope>
    <source>
        <strain evidence="1 2">1E1</strain>
    </source>
</reference>
<sequence>MKDAADQPHFWQVSGQNQTYTELCNALYERELLRLSKMTEAELPQLPRQLASLPFYIRKAAQRILKVQSPLLLDSQNASWFAPQAASCPLNRQRPDQIARFFEKAAKPGILVPVYQEQLGVERIVLDSVDEVDHQGQRLHCNQHGWFAFAGTPLSPENADKFLLQPVKVVMTACCCGHQWSNQKRTSPRVLSLRELLLTTGLNWKNFAKPLRQQPLAMS</sequence>
<keyword evidence="2" id="KW-1185">Reference proteome</keyword>
<evidence type="ECO:0000313" key="2">
    <source>
        <dbReference type="Proteomes" id="UP001236258"/>
    </source>
</evidence>
<proteinExistence type="predicted"/>
<evidence type="ECO:0000313" key="1">
    <source>
        <dbReference type="EMBL" id="MDP4529332.1"/>
    </source>
</evidence>
<accession>A0ABT9GQU1</accession>
<name>A0ABT9GQU1_9GAMM</name>
<protein>
    <submittedName>
        <fullName evidence="1">Uncharacterized protein</fullName>
    </submittedName>
</protein>
<gene>
    <name evidence="1" type="ORF">Q3O59_09840</name>
</gene>
<comment type="caution">
    <text evidence="1">The sequence shown here is derived from an EMBL/GenBank/DDBJ whole genome shotgun (WGS) entry which is preliminary data.</text>
</comment>
<dbReference type="EMBL" id="JAUZVY010000003">
    <property type="protein sequence ID" value="MDP4529332.1"/>
    <property type="molecule type" value="Genomic_DNA"/>
</dbReference>